<accession>A0A6N9H4Y0</accession>
<sequence length="76" mass="8083">MGLAFVLSFFFGPLGMFYSTVAGAIVMLIVSVVAALFTWGVSLFVTEPICIIWACVAAANANSRTRVHSYTTTTNG</sequence>
<dbReference type="EMBL" id="WWEQ01000004">
    <property type="protein sequence ID" value="MYM18732.1"/>
    <property type="molecule type" value="Genomic_DNA"/>
</dbReference>
<evidence type="ECO:0000256" key="1">
    <source>
        <dbReference type="SAM" id="Phobius"/>
    </source>
</evidence>
<evidence type="ECO:0000313" key="3">
    <source>
        <dbReference type="Proteomes" id="UP000469215"/>
    </source>
</evidence>
<keyword evidence="3" id="KW-1185">Reference proteome</keyword>
<keyword evidence="1" id="KW-0812">Transmembrane</keyword>
<dbReference type="Proteomes" id="UP000469215">
    <property type="component" value="Unassembled WGS sequence"/>
</dbReference>
<gene>
    <name evidence="2" type="ORF">GSY69_01750</name>
</gene>
<reference evidence="2 3" key="1">
    <citation type="submission" date="2020-01" db="EMBL/GenBank/DDBJ databases">
        <authorList>
            <person name="Deng T."/>
        </authorList>
    </citation>
    <scope>NUCLEOTIDE SEQUENCE [LARGE SCALE GENOMIC DNA]</scope>
    <source>
        <strain evidence="2 3">5221</strain>
    </source>
</reference>
<comment type="caution">
    <text evidence="2">The sequence shown here is derived from an EMBL/GenBank/DDBJ whole genome shotgun (WGS) entry which is preliminary data.</text>
</comment>
<protein>
    <submittedName>
        <fullName evidence="2">Uncharacterized protein</fullName>
    </submittedName>
</protein>
<proteinExistence type="predicted"/>
<evidence type="ECO:0000313" key="2">
    <source>
        <dbReference type="EMBL" id="MYM18732.1"/>
    </source>
</evidence>
<feature type="transmembrane region" description="Helical" evidence="1">
    <location>
        <begin position="32"/>
        <end position="56"/>
    </location>
</feature>
<organism evidence="2 3">
    <name type="scientific">Brevibacterium rongguiense</name>
    <dbReference type="NCBI Taxonomy" id="2695267"/>
    <lineage>
        <taxon>Bacteria</taxon>
        <taxon>Bacillati</taxon>
        <taxon>Actinomycetota</taxon>
        <taxon>Actinomycetes</taxon>
        <taxon>Micrococcales</taxon>
        <taxon>Brevibacteriaceae</taxon>
        <taxon>Brevibacterium</taxon>
    </lineage>
</organism>
<name>A0A6N9H4Y0_9MICO</name>
<dbReference type="AlphaFoldDB" id="A0A6N9H4Y0"/>
<keyword evidence="1" id="KW-0472">Membrane</keyword>
<keyword evidence="1" id="KW-1133">Transmembrane helix</keyword>